<keyword evidence="4 10" id="KW-0812">Transmembrane</keyword>
<feature type="transmembrane region" description="Helical" evidence="10">
    <location>
        <begin position="883"/>
        <end position="903"/>
    </location>
</feature>
<dbReference type="PANTHER" id="PTHR22601">
    <property type="entry name" value="ISP4 LIKE PROTEIN"/>
    <property type="match status" value="1"/>
</dbReference>
<keyword evidence="5" id="KW-0571">Peptide transport</keyword>
<dbReference type="GO" id="GO:0035673">
    <property type="term" value="F:oligopeptide transmembrane transporter activity"/>
    <property type="evidence" value="ECO:0007669"/>
    <property type="project" value="InterPro"/>
</dbReference>
<feature type="region of interest" description="Disordered" evidence="9">
    <location>
        <begin position="1"/>
        <end position="108"/>
    </location>
</feature>
<evidence type="ECO:0000256" key="2">
    <source>
        <dbReference type="ARBA" id="ARBA00008807"/>
    </source>
</evidence>
<evidence type="ECO:0000256" key="9">
    <source>
        <dbReference type="SAM" id="MobiDB-lite"/>
    </source>
</evidence>
<accession>A0A8K0NM41</accession>
<evidence type="ECO:0000256" key="7">
    <source>
        <dbReference type="ARBA" id="ARBA00022989"/>
    </source>
</evidence>
<dbReference type="Proteomes" id="UP000812966">
    <property type="component" value="Unassembled WGS sequence"/>
</dbReference>
<evidence type="ECO:0000313" key="12">
    <source>
        <dbReference type="Proteomes" id="UP000812966"/>
    </source>
</evidence>
<dbReference type="GO" id="GO:0016020">
    <property type="term" value="C:membrane"/>
    <property type="evidence" value="ECO:0007669"/>
    <property type="project" value="UniProtKB-SubCell"/>
</dbReference>
<dbReference type="Pfam" id="PF03169">
    <property type="entry name" value="OPT"/>
    <property type="match status" value="1"/>
</dbReference>
<feature type="transmembrane region" description="Helical" evidence="10">
    <location>
        <begin position="960"/>
        <end position="981"/>
    </location>
</feature>
<feature type="transmembrane region" description="Helical" evidence="10">
    <location>
        <begin position="816"/>
        <end position="841"/>
    </location>
</feature>
<comment type="similarity">
    <text evidence="2">Belongs to the oligopeptide OPT transporter family.</text>
</comment>
<sequence>MMYPPSSGPQQQEVSFEGAQSRQPGRPRTAHRRLDTGRPDTSTSSVGEVPEQTFFPDNDDEDLDEAAEDDYQTDDDEDADVFAFERPQTAAVRSSTKPGQVQYGNITAGQDVNQSPVIPRIATSKSQAPTTAATDRSVSFGFNIPEEQDEPTHGRPVNMETLTHLSYRPPTAGDPYYIPNPNTTAFTSQHSRWGAQRPSVVSDTLVGHTSTAHTKDDHESPSSAPDSMHGDYGHPFARDADLKSFSGEIELANFRSRPGTQATWNISELRGASTIPDGITTKGDGLGGIHPKWPIEEVNSTAGVEDPDEDSQYPEVRASVSNMDDPEMPALTIRSLFIGLLFAILGATITTFFSLRGPGPLILPLAGQLMAYPLGRFLAWAMPLHTLHLPRWLGGFQLDLNPGPFNIKEHTVIAMMNNISFQWTTGLHVATAAQVYLDIPFSDSFALLFTLTAQMGGFGLAGLSRRLLVWPASMIWPYNLVITTSLNTLHAGDDPGSHGISRFKFFMIALGSVFIYHFFPGYVMTSLSYFSWICWIKPDNVVVNQLFGVATGLGMGVLTFDWSQVLVVGNPLNIPWWASVNVGVSFVIFYWFITPLLYYTNVWDTAYLPMSTSGLFDRFGQSYNITAVITPEHQLNVTAYQEYSPVYLSVTYAMTFTIAFGLTTAAVVHTILHQGERIYNTLRSRKTEEDDIHMKLMKQYPEVPDWWYAIFLMATVVLGIVSVEVNKTGVPVYSLLVGLATTLVYYFPAGFLYARAGSALAMNLIAEIIPGYMLEGSILGNMVVKAFTTQTMLGALQFTQDLKLGHYMKIPPRITFFVQILAAIVACLVSVGVKVILFASIDDICSPTQANQFTCPYTSIFYNSGVLWGAIGPRRLFSKGSLYWPQTFMTIAGAILPIPIWWLGRRYPKRFFRQIDLVVMFNGVLGIPPATGINYASFLLAGFVFQYAIRHRNFAWWSKYTYVLAGALDVGTLAAFVVIFLGMGLTSTRFEWGGNTIYTKTADWLGMPYRPPPVDGFGPATGCTSPSILIVAQRYTH</sequence>
<dbReference type="InterPro" id="IPR004813">
    <property type="entry name" value="OPT"/>
</dbReference>
<evidence type="ECO:0000256" key="5">
    <source>
        <dbReference type="ARBA" id="ARBA00022856"/>
    </source>
</evidence>
<feature type="compositionally biased region" description="Acidic residues" evidence="9">
    <location>
        <begin position="57"/>
        <end position="80"/>
    </location>
</feature>
<feature type="compositionally biased region" description="Polar residues" evidence="9">
    <location>
        <begin position="91"/>
        <end position="108"/>
    </location>
</feature>
<feature type="transmembrane region" description="Helical" evidence="10">
    <location>
        <begin position="542"/>
        <end position="562"/>
    </location>
</feature>
<reference evidence="11" key="1">
    <citation type="submission" date="2020-04" db="EMBL/GenBank/DDBJ databases">
        <title>Analysis of mating type loci in Filobasidium floriforme.</title>
        <authorList>
            <person name="Nowrousian M."/>
        </authorList>
    </citation>
    <scope>NUCLEOTIDE SEQUENCE</scope>
    <source>
        <strain evidence="11">CBS 6242</strain>
    </source>
</reference>
<evidence type="ECO:0000256" key="10">
    <source>
        <dbReference type="SAM" id="Phobius"/>
    </source>
</evidence>
<feature type="transmembrane region" description="Helical" evidence="10">
    <location>
        <begin position="650"/>
        <end position="672"/>
    </location>
</feature>
<keyword evidence="6" id="KW-0653">Protein transport</keyword>
<organism evidence="11 12">
    <name type="scientific">Filobasidium floriforme</name>
    <dbReference type="NCBI Taxonomy" id="5210"/>
    <lineage>
        <taxon>Eukaryota</taxon>
        <taxon>Fungi</taxon>
        <taxon>Dikarya</taxon>
        <taxon>Basidiomycota</taxon>
        <taxon>Agaricomycotina</taxon>
        <taxon>Tremellomycetes</taxon>
        <taxon>Filobasidiales</taxon>
        <taxon>Filobasidiaceae</taxon>
        <taxon>Filobasidium</taxon>
    </lineage>
</organism>
<evidence type="ECO:0000256" key="1">
    <source>
        <dbReference type="ARBA" id="ARBA00004141"/>
    </source>
</evidence>
<dbReference type="EMBL" id="JABELV010000214">
    <property type="protein sequence ID" value="KAG7527991.1"/>
    <property type="molecule type" value="Genomic_DNA"/>
</dbReference>
<dbReference type="InterPro" id="IPR004648">
    <property type="entry name" value="Oligpept_transpt"/>
</dbReference>
<dbReference type="NCBIfam" id="TIGR00728">
    <property type="entry name" value="OPT_sfam"/>
    <property type="match status" value="1"/>
</dbReference>
<evidence type="ECO:0000256" key="4">
    <source>
        <dbReference type="ARBA" id="ARBA00022692"/>
    </source>
</evidence>
<dbReference type="NCBIfam" id="TIGR00727">
    <property type="entry name" value="ISP4_OPT"/>
    <property type="match status" value="1"/>
</dbReference>
<dbReference type="AlphaFoldDB" id="A0A8K0NM41"/>
<keyword evidence="12" id="KW-1185">Reference proteome</keyword>
<evidence type="ECO:0000256" key="6">
    <source>
        <dbReference type="ARBA" id="ARBA00022927"/>
    </source>
</evidence>
<feature type="transmembrane region" description="Helical" evidence="10">
    <location>
        <begin position="336"/>
        <end position="355"/>
    </location>
</feature>
<comment type="caution">
    <text evidence="11">The sequence shown here is derived from an EMBL/GenBank/DDBJ whole genome shotgun (WGS) entry which is preliminary data.</text>
</comment>
<feature type="transmembrane region" description="Helical" evidence="10">
    <location>
        <begin position="915"/>
        <end position="948"/>
    </location>
</feature>
<dbReference type="OrthoDB" id="9986677at2759"/>
<feature type="transmembrane region" description="Helical" evidence="10">
    <location>
        <begin position="706"/>
        <end position="725"/>
    </location>
</feature>
<feature type="transmembrane region" description="Helical" evidence="10">
    <location>
        <begin position="574"/>
        <end position="593"/>
    </location>
</feature>
<keyword evidence="7 10" id="KW-1133">Transmembrane helix</keyword>
<name>A0A8K0NM41_9TREE</name>
<evidence type="ECO:0000313" key="11">
    <source>
        <dbReference type="EMBL" id="KAG7527991.1"/>
    </source>
</evidence>
<keyword evidence="3" id="KW-0813">Transport</keyword>
<feature type="transmembrane region" description="Helical" evidence="10">
    <location>
        <begin position="362"/>
        <end position="382"/>
    </location>
</feature>
<feature type="transmembrane region" description="Helical" evidence="10">
    <location>
        <begin position="731"/>
        <end position="754"/>
    </location>
</feature>
<evidence type="ECO:0000256" key="8">
    <source>
        <dbReference type="ARBA" id="ARBA00023136"/>
    </source>
</evidence>
<dbReference type="GO" id="GO:0015031">
    <property type="term" value="P:protein transport"/>
    <property type="evidence" value="ECO:0007669"/>
    <property type="project" value="UniProtKB-KW"/>
</dbReference>
<keyword evidence="8 10" id="KW-0472">Membrane</keyword>
<protein>
    <submittedName>
        <fullName evidence="11">Uncharacterized protein</fullName>
    </submittedName>
</protein>
<feature type="compositionally biased region" description="Polar residues" evidence="9">
    <location>
        <begin position="8"/>
        <end position="23"/>
    </location>
</feature>
<feature type="region of interest" description="Disordered" evidence="9">
    <location>
        <begin position="205"/>
        <end position="235"/>
    </location>
</feature>
<proteinExistence type="inferred from homology"/>
<feature type="transmembrane region" description="Helical" evidence="10">
    <location>
        <begin position="445"/>
        <end position="464"/>
    </location>
</feature>
<evidence type="ECO:0000256" key="3">
    <source>
        <dbReference type="ARBA" id="ARBA00022448"/>
    </source>
</evidence>
<comment type="subcellular location">
    <subcellularLocation>
        <location evidence="1">Membrane</location>
        <topology evidence="1">Multi-pass membrane protein</topology>
    </subcellularLocation>
</comment>
<feature type="transmembrane region" description="Helical" evidence="10">
    <location>
        <begin position="505"/>
        <end position="530"/>
    </location>
</feature>
<gene>
    <name evidence="11" type="ORF">FFLO_06465</name>
</gene>